<dbReference type="SUPFAM" id="SSF47413">
    <property type="entry name" value="lambda repressor-like DNA-binding domains"/>
    <property type="match status" value="1"/>
</dbReference>
<evidence type="ECO:0000313" key="3">
    <source>
        <dbReference type="Proteomes" id="UP001205185"/>
    </source>
</evidence>
<gene>
    <name evidence="2" type="ORF">LV75_006401</name>
</gene>
<dbReference type="Pfam" id="PF13560">
    <property type="entry name" value="HTH_31"/>
    <property type="match status" value="1"/>
</dbReference>
<dbReference type="CDD" id="cd00093">
    <property type="entry name" value="HTH_XRE"/>
    <property type="match status" value="1"/>
</dbReference>
<dbReference type="InterPro" id="IPR043917">
    <property type="entry name" value="DUF5753"/>
</dbReference>
<proteinExistence type="predicted"/>
<accession>A0ABT1IMH0</accession>
<keyword evidence="3" id="KW-1185">Reference proteome</keyword>
<dbReference type="InterPro" id="IPR001387">
    <property type="entry name" value="Cro/C1-type_HTH"/>
</dbReference>
<dbReference type="Proteomes" id="UP001205185">
    <property type="component" value="Unassembled WGS sequence"/>
</dbReference>
<dbReference type="Pfam" id="PF19054">
    <property type="entry name" value="DUF5753"/>
    <property type="match status" value="1"/>
</dbReference>
<dbReference type="RefSeq" id="WP_253891057.1">
    <property type="nucleotide sequence ID" value="NZ_BAAAVB010000010.1"/>
</dbReference>
<dbReference type="PROSITE" id="PS50943">
    <property type="entry name" value="HTH_CROC1"/>
    <property type="match status" value="1"/>
</dbReference>
<dbReference type="InterPro" id="IPR010982">
    <property type="entry name" value="Lambda_DNA-bd_dom_sf"/>
</dbReference>
<evidence type="ECO:0000313" key="2">
    <source>
        <dbReference type="EMBL" id="MCP2273869.1"/>
    </source>
</evidence>
<dbReference type="SMART" id="SM00530">
    <property type="entry name" value="HTH_XRE"/>
    <property type="match status" value="1"/>
</dbReference>
<evidence type="ECO:0000259" key="1">
    <source>
        <dbReference type="PROSITE" id="PS50943"/>
    </source>
</evidence>
<dbReference type="Gene3D" id="1.10.260.40">
    <property type="entry name" value="lambda repressor-like DNA-binding domains"/>
    <property type="match status" value="1"/>
</dbReference>
<protein>
    <submittedName>
        <fullName evidence="2">Helix-turn-helix domain-containing protein</fullName>
    </submittedName>
</protein>
<reference evidence="2 3" key="1">
    <citation type="submission" date="2022-06" db="EMBL/GenBank/DDBJ databases">
        <title>Genomic Encyclopedia of Archaeal and Bacterial Type Strains, Phase II (KMG-II): from individual species to whole genera.</title>
        <authorList>
            <person name="Goeker M."/>
        </authorList>
    </citation>
    <scope>NUCLEOTIDE SEQUENCE [LARGE SCALE GENOMIC DNA]</scope>
    <source>
        <strain evidence="2 3">DSM 44255</strain>
    </source>
</reference>
<dbReference type="EMBL" id="JAMTCO010000019">
    <property type="protein sequence ID" value="MCP2273869.1"/>
    <property type="molecule type" value="Genomic_DNA"/>
</dbReference>
<feature type="domain" description="HTH cro/C1-type" evidence="1">
    <location>
        <begin position="14"/>
        <end position="56"/>
    </location>
</feature>
<comment type="caution">
    <text evidence="2">The sequence shown here is derived from an EMBL/GenBank/DDBJ whole genome shotgun (WGS) entry which is preliminary data.</text>
</comment>
<sequence>MSTSAAYRELGATLRGLRENAGLTLTELANRLGLPLTTLSRMETGHRASTTTDVIQHVVGCGLSYRKAQELFEFTRMAERQQGYYLSDQGIGGSLQSLIFHESMADYTVGYEAQMVHGLLQTPEYARAMISSVDADSTPDQLDGAVRTRMERSRILAVPEPAWFTFYIHEQALRLQVGTAKVMHEQLLHLVFTAARENVSIRVVPSAAGERSVLGAFRLMEFALHKPIVYLDNLANGGLIIDEPAYVRGYYELIPKLEGIALDEEQSREFAAGLADEYDRGSHWDGADTMAQEQLQWRIGNGLRGGGVVS</sequence>
<organism evidence="2 3">
    <name type="scientific">Actinokineospora diospyrosa</name>
    <dbReference type="NCBI Taxonomy" id="103728"/>
    <lineage>
        <taxon>Bacteria</taxon>
        <taxon>Bacillati</taxon>
        <taxon>Actinomycetota</taxon>
        <taxon>Actinomycetes</taxon>
        <taxon>Pseudonocardiales</taxon>
        <taxon>Pseudonocardiaceae</taxon>
        <taxon>Actinokineospora</taxon>
    </lineage>
</organism>
<name>A0ABT1IMH0_9PSEU</name>